<evidence type="ECO:0000259" key="6">
    <source>
        <dbReference type="Pfam" id="PF16755"/>
    </source>
</evidence>
<keyword evidence="2" id="KW-0813">Transport</keyword>
<feature type="compositionally biased region" description="Low complexity" evidence="5">
    <location>
        <begin position="1119"/>
        <end position="1135"/>
    </location>
</feature>
<evidence type="ECO:0000256" key="5">
    <source>
        <dbReference type="SAM" id="MobiDB-lite"/>
    </source>
</evidence>
<evidence type="ECO:0000313" key="7">
    <source>
        <dbReference type="Proteomes" id="UP000694867"/>
    </source>
</evidence>
<feature type="compositionally biased region" description="Low complexity" evidence="5">
    <location>
        <begin position="1774"/>
        <end position="1784"/>
    </location>
</feature>
<feature type="region of interest" description="Disordered" evidence="5">
    <location>
        <begin position="1099"/>
        <end position="1135"/>
    </location>
</feature>
<dbReference type="RefSeq" id="XP_003746918.2">
    <property type="nucleotide sequence ID" value="XM_003746870.2"/>
</dbReference>
<feature type="compositionally biased region" description="Basic and acidic residues" evidence="5">
    <location>
        <begin position="471"/>
        <end position="484"/>
    </location>
</feature>
<feature type="region of interest" description="Disordered" evidence="5">
    <location>
        <begin position="1767"/>
        <end position="1789"/>
    </location>
</feature>
<dbReference type="Proteomes" id="UP000694867">
    <property type="component" value="Unplaced"/>
</dbReference>
<evidence type="ECO:0000256" key="3">
    <source>
        <dbReference type="ARBA" id="ARBA00023242"/>
    </source>
</evidence>
<feature type="compositionally biased region" description="Polar residues" evidence="5">
    <location>
        <begin position="1312"/>
        <end position="1324"/>
    </location>
</feature>
<evidence type="ECO:0000256" key="1">
    <source>
        <dbReference type="ARBA" id="ARBA00004123"/>
    </source>
</evidence>
<dbReference type="GeneID" id="100900605"/>
<feature type="compositionally biased region" description="Low complexity" evidence="5">
    <location>
        <begin position="1833"/>
        <end position="1854"/>
    </location>
</feature>
<comment type="subcellular location">
    <subcellularLocation>
        <location evidence="1">Nucleus</location>
    </subcellularLocation>
</comment>
<feature type="compositionally biased region" description="Polar residues" evidence="5">
    <location>
        <begin position="915"/>
        <end position="935"/>
    </location>
</feature>
<evidence type="ECO:0000256" key="2">
    <source>
        <dbReference type="ARBA" id="ARBA00022448"/>
    </source>
</evidence>
<dbReference type="GO" id="GO:0005634">
    <property type="term" value="C:nucleus"/>
    <property type="evidence" value="ECO:0007669"/>
    <property type="project" value="UniProtKB-SubCell"/>
</dbReference>
<feature type="domain" description="Nucleoporin Nup159/Nup146 N-terminal" evidence="6">
    <location>
        <begin position="28"/>
        <end position="330"/>
    </location>
</feature>
<feature type="region of interest" description="Disordered" evidence="5">
    <location>
        <begin position="471"/>
        <end position="490"/>
    </location>
</feature>
<feature type="region of interest" description="Disordered" evidence="5">
    <location>
        <begin position="1704"/>
        <end position="1730"/>
    </location>
</feature>
<feature type="compositionally biased region" description="Low complexity" evidence="5">
    <location>
        <begin position="1504"/>
        <end position="1526"/>
    </location>
</feature>
<reference evidence="8" key="1">
    <citation type="submission" date="2025-08" db="UniProtKB">
        <authorList>
            <consortium name="RefSeq"/>
        </authorList>
    </citation>
    <scope>IDENTIFICATION</scope>
</reference>
<feature type="coiled-coil region" evidence="4">
    <location>
        <begin position="654"/>
        <end position="681"/>
    </location>
</feature>
<feature type="region of interest" description="Disordered" evidence="5">
    <location>
        <begin position="1270"/>
        <end position="1370"/>
    </location>
</feature>
<dbReference type="InterPro" id="IPR039462">
    <property type="entry name" value="Nup159/Nup146_N"/>
</dbReference>
<evidence type="ECO:0000256" key="4">
    <source>
        <dbReference type="SAM" id="Coils"/>
    </source>
</evidence>
<feature type="compositionally biased region" description="Polar residues" evidence="5">
    <location>
        <begin position="1040"/>
        <end position="1052"/>
    </location>
</feature>
<feature type="region of interest" description="Disordered" evidence="5">
    <location>
        <begin position="1495"/>
        <end position="1526"/>
    </location>
</feature>
<feature type="region of interest" description="Disordered" evidence="5">
    <location>
        <begin position="1177"/>
        <end position="1249"/>
    </location>
</feature>
<feature type="compositionally biased region" description="Basic and acidic residues" evidence="5">
    <location>
        <begin position="1341"/>
        <end position="1355"/>
    </location>
</feature>
<organism evidence="7 8">
    <name type="scientific">Galendromus occidentalis</name>
    <name type="common">western predatory mite</name>
    <dbReference type="NCBI Taxonomy" id="34638"/>
    <lineage>
        <taxon>Eukaryota</taxon>
        <taxon>Metazoa</taxon>
        <taxon>Ecdysozoa</taxon>
        <taxon>Arthropoda</taxon>
        <taxon>Chelicerata</taxon>
        <taxon>Arachnida</taxon>
        <taxon>Acari</taxon>
        <taxon>Parasitiformes</taxon>
        <taxon>Mesostigmata</taxon>
        <taxon>Gamasina</taxon>
        <taxon>Phytoseioidea</taxon>
        <taxon>Phytoseiidae</taxon>
        <taxon>Typhlodrominae</taxon>
        <taxon>Galendromus</taxon>
    </lineage>
</organism>
<feature type="region of interest" description="Disordered" evidence="5">
    <location>
        <begin position="1826"/>
        <end position="1869"/>
    </location>
</feature>
<dbReference type="SUPFAM" id="SSF117289">
    <property type="entry name" value="Nucleoporin domain"/>
    <property type="match status" value="1"/>
</dbReference>
<feature type="compositionally biased region" description="Low complexity" evidence="5">
    <location>
        <begin position="1012"/>
        <end position="1024"/>
    </location>
</feature>
<dbReference type="CTD" id="8021"/>
<feature type="region of interest" description="Disordered" evidence="5">
    <location>
        <begin position="914"/>
        <end position="981"/>
    </location>
</feature>
<feature type="coiled-coil region" evidence="4">
    <location>
        <begin position="735"/>
        <end position="796"/>
    </location>
</feature>
<dbReference type="KEGG" id="goe:100900605"/>
<accession>A0AAJ6W086</accession>
<dbReference type="Gene3D" id="2.130.10.10">
    <property type="entry name" value="YVTN repeat-like/Quinoprotein amine dehydrogenase"/>
    <property type="match status" value="1"/>
</dbReference>
<dbReference type="InterPro" id="IPR015943">
    <property type="entry name" value="WD40/YVTN_repeat-like_dom_sf"/>
</dbReference>
<dbReference type="Pfam" id="PF16755">
    <property type="entry name" value="Beta-prop_NUP159_NUP214"/>
    <property type="match status" value="1"/>
</dbReference>
<keyword evidence="7" id="KW-1185">Reference proteome</keyword>
<gene>
    <name evidence="8" type="primary">LOC100900605</name>
</gene>
<proteinExistence type="predicted"/>
<protein>
    <submittedName>
        <fullName evidence="8">Nuclear pore complex protein DDB_G0274915</fullName>
    </submittedName>
</protein>
<keyword evidence="4" id="KW-0175">Coiled coil</keyword>
<keyword evidence="3" id="KW-0539">Nucleus</keyword>
<feature type="compositionally biased region" description="Polar residues" evidence="5">
    <location>
        <begin position="1855"/>
        <end position="1869"/>
    </location>
</feature>
<name>A0AAJ6W086_9ACAR</name>
<evidence type="ECO:0000313" key="8">
    <source>
        <dbReference type="RefSeq" id="XP_003746918.2"/>
    </source>
</evidence>
<feature type="region of interest" description="Disordered" evidence="5">
    <location>
        <begin position="994"/>
        <end position="1064"/>
    </location>
</feature>
<feature type="compositionally biased region" description="Low complexity" evidence="5">
    <location>
        <begin position="1282"/>
        <end position="1294"/>
    </location>
</feature>
<sequence>MSNFEPTSKIYFSWTRNISLGSEGTEVPKDPVNLIATSTRFGLIFAASGSELKCTSISDVQKEHSIDKILPDSTDHVFLRVPAGGVINGVFLSADETTVAVCTETSFCHLFDTRAFFDKTPRPIGPYFSVRLTSSPAVVLKDFAFNPVIPDMFAVVMSDGKVTNYEVANGNTLKIQGTYAGVKCCSWSPKGKQLVVAKEDGSLVQLKPNLVEAKVIPKPALTDLVDPKPKAIFWASSAVFVVAYWTDCVRVVVTILNKNAPSTYIPIDEPLLRNLDEEDFSRTWFCHVPKWNILLMVCRNSPDVALLGHNENCTQWVLYDLEGERAALPIIGKGVSTYPTEPMTKASVCLISAGPNGKPLALLKADKRLTVHTSGICVNYSSTIMVENKNKGAKPPSPLVLLSNTGGTLTPHYLINESATEQITSAPEAQSTHGMRKMLNPLSVTPKVPTETPLAAPLSKSKVNLMKEFEKHEAEQKPHVRKTDTGTSSVPKAAPFAASTFSFTPSKPTANPLAHSTPVPTTPFSGGQSKLLPAQANPSAGAQATFPKFAMPLAVKPQEAPKASLLPQASNPSAAQQTTTSIAAPTTIIKPSPVKVLPKLEPVPQTPYEDDSLSQETLSRAFFNELNSLTKELSELRIRSSKVLACPIGEDRHLTEMRNESRELQNKMDVVRADLKTMKTDVHEAQKVLIDALACGSQLRTITAAKDSRISRMDPITQATLKQAQGLAHYLERQLINANNVLDDAYEKYKNEKNTTKRAPTMEMLYRTILSCDKTIEALRTELRTMREKVEGIKRMQSLRERNNEDLTSLADSLLAVGIESKDASVTQKGLTKDQSFEKIKMLKGYLASRPVTQVTPTKLSPQGQSMIVSKLSTILEQSRIEIDSGKTQAATNPSRIRSEYGMPRESIGGLLGLRSNTEQPATPGQPFSTVTSTPFAKPGYEPISPPSDKAANPSATSFFQNAYKPEPAPTALTFPKTTPEKAAQNFKQSFKFDLPKTPEPQAASLSKPRVSFSFAGSSSSPQSRETEAEAASSKPAETKNASPGSLFTFANTVPKPETTAPGANFNFAIKKESAPSKDRFEGFQFASGSALPAFAWAKKDGAPTSPSKAEAVPKTPLSETPVSTQSSASSFFSTSLATNKAQPAAVKDAAHDFSFGAVKKTDQATAVPTSSAFKLDGKFTVPSDKPADAVSGDATGAGDSEVEYPTVPSDPPASEKPSGASAFLPKKPGDKLASSTPEAQAVPVAEVSKPSATFSWSGFSAGLNLTKSTIGVSGSAGAGALGIAQSPDQAQSKSQEEQEAARVPGVPAPTPESSDAEGSSGLTAISEEAAGTPPKISEPVAEKPAESEESREAQVPESKSTPETAAAPTPITTSFFAANRPLNLAAPTSATTTSSEGGSSLFGKAPGAGLFGKPATGGLFGSSGSSTFGQSAGFGATPGTSLFGGSSSAPTTSFFGAASTVAPNATTTTTAPTTSFFGTASTVAPNATTTTTAAKPFGALGSPQAATDSATQPATSTSTATTPLFGSTSSFGQSSTLFGSQSSAFAPTTTSAFASTTAPAFASTTTSALAPGASSAFAPTTTSAFAPTTTPAFGSNFGFAATTPTTTPAFGQTTTTPAFGQTTTTTPAFGQTTTTPAFGQTTTTTPAFGAAAAFGAQQKPQSELFGKSMASNSGSLFGQKSSFGGAPVGPSLFGGNASPSSGGFMSGLGQTGAQTAKNPFGASTFGQSSQSSNLFGSGGASAFGAQPSYGANTNVGNIPPKESPFGMGSPTKPTFGGAPTFGAGSAGGFGSPPTFGSAPVFGSTSGFGATTQASAFGTAADTPTFGSLAQNQSPFGSAPAAGAFGATPQAQGFPSSNPTSAAFTQYRG</sequence>